<keyword evidence="6" id="KW-0560">Oxidoreductase</keyword>
<keyword evidence="5" id="KW-0274">FAD</keyword>
<evidence type="ECO:0000256" key="2">
    <source>
        <dbReference type="ARBA" id="ARBA00004749"/>
    </source>
</evidence>
<evidence type="ECO:0000256" key="4">
    <source>
        <dbReference type="ARBA" id="ARBA00022630"/>
    </source>
</evidence>
<dbReference type="Gene3D" id="3.50.50.60">
    <property type="entry name" value="FAD/NAD(P)-binding domain"/>
    <property type="match status" value="2"/>
</dbReference>
<dbReference type="Pfam" id="PF01494">
    <property type="entry name" value="FAD_binding_3"/>
    <property type="match status" value="1"/>
</dbReference>
<gene>
    <name evidence="9" type="primary">ubiF</name>
    <name evidence="9" type="ORF">GCM10011607_22060</name>
</gene>
<dbReference type="InterPro" id="IPR002938">
    <property type="entry name" value="FAD-bd"/>
</dbReference>
<dbReference type="Proteomes" id="UP000617555">
    <property type="component" value="Unassembled WGS sequence"/>
</dbReference>
<evidence type="ECO:0000259" key="8">
    <source>
        <dbReference type="Pfam" id="PF01494"/>
    </source>
</evidence>
<organism evidence="9 10">
    <name type="scientific">Shewanella inventionis</name>
    <dbReference type="NCBI Taxonomy" id="1738770"/>
    <lineage>
        <taxon>Bacteria</taxon>
        <taxon>Pseudomonadati</taxon>
        <taxon>Pseudomonadota</taxon>
        <taxon>Gammaproteobacteria</taxon>
        <taxon>Alteromonadales</taxon>
        <taxon>Shewanellaceae</taxon>
        <taxon>Shewanella</taxon>
    </lineage>
</organism>
<dbReference type="NCBIfam" id="TIGR01988">
    <property type="entry name" value="Ubi-OHases"/>
    <property type="match status" value="1"/>
</dbReference>
<dbReference type="InterPro" id="IPR010971">
    <property type="entry name" value="UbiH/COQ6"/>
</dbReference>
<evidence type="ECO:0000256" key="6">
    <source>
        <dbReference type="ARBA" id="ARBA00023002"/>
    </source>
</evidence>
<evidence type="ECO:0000256" key="7">
    <source>
        <dbReference type="ARBA" id="ARBA00023033"/>
    </source>
</evidence>
<dbReference type="InterPro" id="IPR036188">
    <property type="entry name" value="FAD/NAD-bd_sf"/>
</dbReference>
<proteinExistence type="inferred from homology"/>
<dbReference type="SUPFAM" id="SSF51905">
    <property type="entry name" value="FAD/NAD(P)-binding domain"/>
    <property type="match status" value="1"/>
</dbReference>
<feature type="domain" description="FAD-binding" evidence="8">
    <location>
        <begin position="187"/>
        <end position="351"/>
    </location>
</feature>
<evidence type="ECO:0000313" key="9">
    <source>
        <dbReference type="EMBL" id="GGB60964.1"/>
    </source>
</evidence>
<comment type="cofactor">
    <cofactor evidence="1">
        <name>FAD</name>
        <dbReference type="ChEBI" id="CHEBI:57692"/>
    </cofactor>
</comment>
<dbReference type="InterPro" id="IPR051205">
    <property type="entry name" value="UbiH/COQ6_monooxygenase"/>
</dbReference>
<protein>
    <submittedName>
        <fullName evidence="9">2-octaprenyl-3-methyl-6-methoxy-1,4-benzoquinol hydroxylase</fullName>
    </submittedName>
</protein>
<evidence type="ECO:0000256" key="5">
    <source>
        <dbReference type="ARBA" id="ARBA00022827"/>
    </source>
</evidence>
<accession>A0ABQ1J9H5</accession>
<comment type="pathway">
    <text evidence="2">Cofactor biosynthesis; ubiquinone biosynthesis.</text>
</comment>
<name>A0ABQ1J9H5_9GAMM</name>
<sequence>MLGPFSRENTQLLFMDIDTMQDIRDTRDTQSSTAYDAVIVGGGMVGAASAIGLGQLGLKVAVIEARAVQDYDPEQPLDVRVSAISVATEQLLTRLGVMEALLTMRHAPYTGLETWEMDGCLTSFTAEQVGQARLGYFFENRLIQLSLWNQINCMDNVDLLCPNKVNQFTRSSEMDAIEISLDNGLVLRTRLLVGADGANSQVRQWAGIGVTGWDYAQSAMLINIHTQTEQQSVTWQQFTPAGPRSLLPLPGHNASLVWYDDANRIKQLSQLSQLQLAEQIKKHFPSRLDPNFSVQSSGSFTLTRRHAQRYYQDNLVIIGDAAHTINPLAGQGVNIGFKDVDVLVAQVANAICRNEAWWQAPVLKRYQQSRYYDNQLMMTAMDAFYASFSNDLLPLKLMRNGALKLANIDSPIKRKVLKYALGLN</sequence>
<reference evidence="10" key="1">
    <citation type="journal article" date="2019" name="Int. J. Syst. Evol. Microbiol.">
        <title>The Global Catalogue of Microorganisms (GCM) 10K type strain sequencing project: providing services to taxonomists for standard genome sequencing and annotation.</title>
        <authorList>
            <consortium name="The Broad Institute Genomics Platform"/>
            <consortium name="The Broad Institute Genome Sequencing Center for Infectious Disease"/>
            <person name="Wu L."/>
            <person name="Ma J."/>
        </authorList>
    </citation>
    <scope>NUCLEOTIDE SEQUENCE [LARGE SCALE GENOMIC DNA]</scope>
    <source>
        <strain evidence="10">CGMCC 1.15339</strain>
    </source>
</reference>
<keyword evidence="10" id="KW-1185">Reference proteome</keyword>
<comment type="similarity">
    <text evidence="3">Belongs to the UbiH/COQ6 family.</text>
</comment>
<keyword evidence="7" id="KW-0503">Monooxygenase</keyword>
<evidence type="ECO:0000256" key="3">
    <source>
        <dbReference type="ARBA" id="ARBA00005349"/>
    </source>
</evidence>
<dbReference type="PRINTS" id="PR00420">
    <property type="entry name" value="RNGMNOXGNASE"/>
</dbReference>
<dbReference type="PANTHER" id="PTHR43876:SF10">
    <property type="entry name" value="3-DEMETHOXYUBIQUINOL 3-HYDROXYLASE"/>
    <property type="match status" value="1"/>
</dbReference>
<keyword evidence="4" id="KW-0285">Flavoprotein</keyword>
<dbReference type="PANTHER" id="PTHR43876">
    <property type="entry name" value="UBIQUINONE BIOSYNTHESIS MONOOXYGENASE COQ6, MITOCHONDRIAL"/>
    <property type="match status" value="1"/>
</dbReference>
<comment type="caution">
    <text evidence="9">The sequence shown here is derived from an EMBL/GenBank/DDBJ whole genome shotgun (WGS) entry which is preliminary data.</text>
</comment>
<evidence type="ECO:0000313" key="10">
    <source>
        <dbReference type="Proteomes" id="UP000617555"/>
    </source>
</evidence>
<dbReference type="EMBL" id="BMII01000017">
    <property type="protein sequence ID" value="GGB60964.1"/>
    <property type="molecule type" value="Genomic_DNA"/>
</dbReference>
<evidence type="ECO:0000256" key="1">
    <source>
        <dbReference type="ARBA" id="ARBA00001974"/>
    </source>
</evidence>